<dbReference type="RefSeq" id="WP_237854028.1">
    <property type="nucleotide sequence ID" value="NZ_JAKLWS010000011.1"/>
</dbReference>
<comment type="caution">
    <text evidence="7">The sequence shown here is derived from an EMBL/GenBank/DDBJ whole genome shotgun (WGS) entry which is preliminary data.</text>
</comment>
<dbReference type="Gene3D" id="1.10.760.10">
    <property type="entry name" value="Cytochrome c-like domain"/>
    <property type="match status" value="1"/>
</dbReference>
<evidence type="ECO:0000256" key="4">
    <source>
        <dbReference type="PROSITE-ProRule" id="PRU00433"/>
    </source>
</evidence>
<dbReference type="PROSITE" id="PS51007">
    <property type="entry name" value="CYTC"/>
    <property type="match status" value="1"/>
</dbReference>
<accession>A0ABS9KDN7</accession>
<keyword evidence="1 4" id="KW-0349">Heme</keyword>
<keyword evidence="3 4" id="KW-0408">Iron</keyword>
<reference evidence="7" key="2">
    <citation type="submission" date="2024-05" db="EMBL/GenBank/DDBJ databases">
        <title>Rhodohalobacter halophilus gen. nov., sp. nov., a moderately halophilic member of the family Balneolaceae.</title>
        <authorList>
            <person name="Xia J."/>
        </authorList>
    </citation>
    <scope>NUCLEOTIDE SEQUENCE</scope>
    <source>
        <strain evidence="7">WB101</strain>
    </source>
</reference>
<dbReference type="InterPro" id="IPR036909">
    <property type="entry name" value="Cyt_c-like_dom_sf"/>
</dbReference>
<feature type="chain" id="PRO_5046033912" evidence="5">
    <location>
        <begin position="25"/>
        <end position="168"/>
    </location>
</feature>
<keyword evidence="8" id="KW-1185">Reference proteome</keyword>
<evidence type="ECO:0000256" key="1">
    <source>
        <dbReference type="ARBA" id="ARBA00022617"/>
    </source>
</evidence>
<keyword evidence="2 4" id="KW-0479">Metal-binding</keyword>
<evidence type="ECO:0000313" key="8">
    <source>
        <dbReference type="Proteomes" id="UP001165366"/>
    </source>
</evidence>
<feature type="signal peptide" evidence="5">
    <location>
        <begin position="1"/>
        <end position="24"/>
    </location>
</feature>
<evidence type="ECO:0000259" key="6">
    <source>
        <dbReference type="PROSITE" id="PS51007"/>
    </source>
</evidence>
<evidence type="ECO:0000256" key="2">
    <source>
        <dbReference type="ARBA" id="ARBA00022723"/>
    </source>
</evidence>
<proteinExistence type="predicted"/>
<dbReference type="EMBL" id="JAKLWS010000011">
    <property type="protein sequence ID" value="MCG2588940.1"/>
    <property type="molecule type" value="Genomic_DNA"/>
</dbReference>
<dbReference type="Proteomes" id="UP001165366">
    <property type="component" value="Unassembled WGS sequence"/>
</dbReference>
<sequence length="168" mass="19150">MKKFALLPALLLSAIILISFSLHGCGGNGEESMADQEQDMDPYLQELQDRLTPFEQEHGIGPITERIEIDDEIDEEMVMRGRNVYEMKCEDCHSLSENEVGPSLGDVVERRSPEFIMNFILNPGENVLNHPVGLDLLAQHNVEMPYRDVSEDEARAVYEFLRDYYGSQ</sequence>
<feature type="domain" description="Cytochrome c" evidence="6">
    <location>
        <begin position="76"/>
        <end position="165"/>
    </location>
</feature>
<name>A0ABS9KDN7_9BACT</name>
<organism evidence="7 8">
    <name type="scientific">Rhodohalobacter sulfatireducens</name>
    <dbReference type="NCBI Taxonomy" id="2911366"/>
    <lineage>
        <taxon>Bacteria</taxon>
        <taxon>Pseudomonadati</taxon>
        <taxon>Balneolota</taxon>
        <taxon>Balneolia</taxon>
        <taxon>Balneolales</taxon>
        <taxon>Balneolaceae</taxon>
        <taxon>Rhodohalobacter</taxon>
    </lineage>
</organism>
<reference evidence="7" key="1">
    <citation type="submission" date="2022-01" db="EMBL/GenBank/DDBJ databases">
        <authorList>
            <person name="Wang Y."/>
        </authorList>
    </citation>
    <scope>NUCLEOTIDE SEQUENCE</scope>
    <source>
        <strain evidence="7">WB101</strain>
    </source>
</reference>
<evidence type="ECO:0000256" key="5">
    <source>
        <dbReference type="SAM" id="SignalP"/>
    </source>
</evidence>
<dbReference type="SUPFAM" id="SSF46626">
    <property type="entry name" value="Cytochrome c"/>
    <property type="match status" value="1"/>
</dbReference>
<evidence type="ECO:0000313" key="7">
    <source>
        <dbReference type="EMBL" id="MCG2588940.1"/>
    </source>
</evidence>
<evidence type="ECO:0000256" key="3">
    <source>
        <dbReference type="ARBA" id="ARBA00023004"/>
    </source>
</evidence>
<keyword evidence="5" id="KW-0732">Signal</keyword>
<gene>
    <name evidence="7" type="ORF">L6773_10200</name>
</gene>
<dbReference type="Pfam" id="PF00034">
    <property type="entry name" value="Cytochrom_C"/>
    <property type="match status" value="1"/>
</dbReference>
<protein>
    <submittedName>
        <fullName evidence="7">C-type cytochrome</fullName>
    </submittedName>
</protein>
<dbReference type="InterPro" id="IPR009056">
    <property type="entry name" value="Cyt_c-like_dom"/>
</dbReference>